<dbReference type="SUPFAM" id="SSF51215">
    <property type="entry name" value="Regulatory protein AraC"/>
    <property type="match status" value="1"/>
</dbReference>
<dbReference type="Pfam" id="PF07883">
    <property type="entry name" value="Cupin_2"/>
    <property type="match status" value="1"/>
</dbReference>
<dbReference type="PATRIC" id="fig|1423808.3.peg.2266"/>
<dbReference type="InterPro" id="IPR018060">
    <property type="entry name" value="HTH_AraC"/>
</dbReference>
<sequence length="280" mass="32095">MIIDLPLDGTLPTDIVCSHNRSRHHDSPFHQHTDHIELILFISGDVTFYTPHKAFPIKPGYLIAIPNGVWHRVVTKNADPYERIFLNIKVNLIDELSTPKTNLFDCFKTSSAKDVNILNPDQDFIDDYIGFADQIISSLNKNSYGNDVKIRILLSQILLLANKIQPVKEQPKNVMPPFLEKVTSFIDENLAKNLSLSAFADQFFMNPNYLDRSFKKYTGLSIHRYVIEKRIELAKQLLRKGTSVTLVCEKSGFGNYSNFIRTFNNIVGISPGKYKKKYQR</sequence>
<dbReference type="InterPro" id="IPR037923">
    <property type="entry name" value="HTH-like"/>
</dbReference>
<evidence type="ECO:0000313" key="5">
    <source>
        <dbReference type="EMBL" id="KRK88763.1"/>
    </source>
</evidence>
<dbReference type="InterPro" id="IPR013096">
    <property type="entry name" value="Cupin_2"/>
</dbReference>
<dbReference type="Gene3D" id="2.60.120.10">
    <property type="entry name" value="Jelly Rolls"/>
    <property type="match status" value="1"/>
</dbReference>
<dbReference type="Proteomes" id="UP000051581">
    <property type="component" value="Unassembled WGS sequence"/>
</dbReference>
<proteinExistence type="predicted"/>
<dbReference type="InterPro" id="IPR014710">
    <property type="entry name" value="RmlC-like_jellyroll"/>
</dbReference>
<dbReference type="RefSeq" id="WP_057824423.1">
    <property type="nucleotide sequence ID" value="NZ_AZEA01000006.1"/>
</dbReference>
<dbReference type="AlphaFoldDB" id="A0A0R1KYZ9"/>
<evidence type="ECO:0000259" key="4">
    <source>
        <dbReference type="PROSITE" id="PS01124"/>
    </source>
</evidence>
<keyword evidence="3" id="KW-0804">Transcription</keyword>
<protein>
    <submittedName>
        <fullName evidence="5">AraC family transcriptional regulator</fullName>
    </submittedName>
</protein>
<dbReference type="Pfam" id="PF12833">
    <property type="entry name" value="HTH_18"/>
    <property type="match status" value="1"/>
</dbReference>
<keyword evidence="2" id="KW-0238">DNA-binding</keyword>
<evidence type="ECO:0000256" key="1">
    <source>
        <dbReference type="ARBA" id="ARBA00023015"/>
    </source>
</evidence>
<dbReference type="OrthoDB" id="2211832at2"/>
<dbReference type="GO" id="GO:0003700">
    <property type="term" value="F:DNA-binding transcription factor activity"/>
    <property type="evidence" value="ECO:0007669"/>
    <property type="project" value="InterPro"/>
</dbReference>
<dbReference type="SUPFAM" id="SSF46689">
    <property type="entry name" value="Homeodomain-like"/>
    <property type="match status" value="2"/>
</dbReference>
<name>A0A0R1KYZ9_9LACO</name>
<dbReference type="PANTHER" id="PTHR43280">
    <property type="entry name" value="ARAC-FAMILY TRANSCRIPTIONAL REGULATOR"/>
    <property type="match status" value="1"/>
</dbReference>
<dbReference type="Gene3D" id="1.10.10.60">
    <property type="entry name" value="Homeodomain-like"/>
    <property type="match status" value="2"/>
</dbReference>
<dbReference type="GO" id="GO:0043565">
    <property type="term" value="F:sequence-specific DNA binding"/>
    <property type="evidence" value="ECO:0007669"/>
    <property type="project" value="InterPro"/>
</dbReference>
<accession>A0A0R1KYZ9</accession>
<feature type="domain" description="HTH araC/xylS-type" evidence="4">
    <location>
        <begin position="180"/>
        <end position="277"/>
    </location>
</feature>
<gene>
    <name evidence="5" type="ORF">FD17_GL002233</name>
</gene>
<dbReference type="InterPro" id="IPR009057">
    <property type="entry name" value="Homeodomain-like_sf"/>
</dbReference>
<reference evidence="5 6" key="1">
    <citation type="journal article" date="2015" name="Genome Announc.">
        <title>Expanding the biotechnology potential of lactobacilli through comparative genomics of 213 strains and associated genera.</title>
        <authorList>
            <person name="Sun Z."/>
            <person name="Harris H.M."/>
            <person name="McCann A."/>
            <person name="Guo C."/>
            <person name="Argimon S."/>
            <person name="Zhang W."/>
            <person name="Yang X."/>
            <person name="Jeffery I.B."/>
            <person name="Cooney J.C."/>
            <person name="Kagawa T.F."/>
            <person name="Liu W."/>
            <person name="Song Y."/>
            <person name="Salvetti E."/>
            <person name="Wrobel A."/>
            <person name="Rasinkangas P."/>
            <person name="Parkhill J."/>
            <person name="Rea M.C."/>
            <person name="O'Sullivan O."/>
            <person name="Ritari J."/>
            <person name="Douillard F.P."/>
            <person name="Paul Ross R."/>
            <person name="Yang R."/>
            <person name="Briner A.E."/>
            <person name="Felis G.E."/>
            <person name="de Vos W.M."/>
            <person name="Barrangou R."/>
            <person name="Klaenhammer T.R."/>
            <person name="Caufield P.W."/>
            <person name="Cui Y."/>
            <person name="Zhang H."/>
            <person name="O'Toole P.W."/>
        </authorList>
    </citation>
    <scope>NUCLEOTIDE SEQUENCE [LARGE SCALE GENOMIC DNA]</scope>
    <source>
        <strain evidence="5 6">DSM 19904</strain>
    </source>
</reference>
<keyword evidence="6" id="KW-1185">Reference proteome</keyword>
<evidence type="ECO:0000313" key="6">
    <source>
        <dbReference type="Proteomes" id="UP000051581"/>
    </source>
</evidence>
<dbReference type="CDD" id="cd02208">
    <property type="entry name" value="cupin_RmlC-like"/>
    <property type="match status" value="1"/>
</dbReference>
<dbReference type="PROSITE" id="PS01124">
    <property type="entry name" value="HTH_ARAC_FAMILY_2"/>
    <property type="match status" value="1"/>
</dbReference>
<dbReference type="PANTHER" id="PTHR43280:SF34">
    <property type="entry name" value="ARAC-FAMILY TRANSCRIPTIONAL REGULATOR"/>
    <property type="match status" value="1"/>
</dbReference>
<comment type="caution">
    <text evidence="5">The sequence shown here is derived from an EMBL/GenBank/DDBJ whole genome shotgun (WGS) entry which is preliminary data.</text>
</comment>
<evidence type="ECO:0000256" key="2">
    <source>
        <dbReference type="ARBA" id="ARBA00023125"/>
    </source>
</evidence>
<keyword evidence="1" id="KW-0805">Transcription regulation</keyword>
<dbReference type="SMART" id="SM00342">
    <property type="entry name" value="HTH_ARAC"/>
    <property type="match status" value="1"/>
</dbReference>
<organism evidence="5 6">
    <name type="scientific">Lentilactobacillus sunkii DSM 19904</name>
    <dbReference type="NCBI Taxonomy" id="1423808"/>
    <lineage>
        <taxon>Bacteria</taxon>
        <taxon>Bacillati</taxon>
        <taxon>Bacillota</taxon>
        <taxon>Bacilli</taxon>
        <taxon>Lactobacillales</taxon>
        <taxon>Lactobacillaceae</taxon>
        <taxon>Lentilactobacillus</taxon>
    </lineage>
</organism>
<evidence type="ECO:0000256" key="3">
    <source>
        <dbReference type="ARBA" id="ARBA00023163"/>
    </source>
</evidence>
<dbReference type="EMBL" id="AZEA01000006">
    <property type="protein sequence ID" value="KRK88763.1"/>
    <property type="molecule type" value="Genomic_DNA"/>
</dbReference>